<dbReference type="PANTHER" id="PTHR33603:SF1">
    <property type="entry name" value="RIBOSOMAL RNA LARGE SUBUNIT METHYLTRANSFERASE H"/>
    <property type="match status" value="1"/>
</dbReference>
<evidence type="ECO:0000313" key="9">
    <source>
        <dbReference type="Proteomes" id="UP000263273"/>
    </source>
</evidence>
<dbReference type="CDD" id="cd18081">
    <property type="entry name" value="RlmH-like"/>
    <property type="match status" value="1"/>
</dbReference>
<dbReference type="SUPFAM" id="SSF75217">
    <property type="entry name" value="alpha/beta knot"/>
    <property type="match status" value="1"/>
</dbReference>
<dbReference type="GO" id="GO:0070038">
    <property type="term" value="F:rRNA (pseudouridine-N3-)-methyltransferase activity"/>
    <property type="evidence" value="ECO:0007669"/>
    <property type="project" value="UniProtKB-UniRule"/>
</dbReference>
<proteinExistence type="inferred from homology"/>
<comment type="subcellular location">
    <subcellularLocation>
        <location evidence="7">Cytoplasm</location>
    </subcellularLocation>
</comment>
<dbReference type="RefSeq" id="WP_276620131.1">
    <property type="nucleotide sequence ID" value="NZ_DCDX01000171.1"/>
</dbReference>
<evidence type="ECO:0000256" key="4">
    <source>
        <dbReference type="ARBA" id="ARBA00022679"/>
    </source>
</evidence>
<dbReference type="AlphaFoldDB" id="A0A354YW78"/>
<dbReference type="Proteomes" id="UP000263273">
    <property type="component" value="Unassembled WGS sequence"/>
</dbReference>
<dbReference type="STRING" id="378794.GCA_001570625_00442"/>
<protein>
    <recommendedName>
        <fullName evidence="7">Ribosomal RNA large subunit methyltransferase H</fullName>
        <ecNumber evidence="7">2.1.1.177</ecNumber>
    </recommendedName>
    <alternativeName>
        <fullName evidence="7">23S rRNA (pseudouridine1915-N3)-methyltransferase</fullName>
    </alternativeName>
    <alternativeName>
        <fullName evidence="7">23S rRNA m3Psi1915 methyltransferase</fullName>
    </alternativeName>
    <alternativeName>
        <fullName evidence="7">rRNA (pseudouridine-N3-)-methyltransferase RlmH</fullName>
    </alternativeName>
</protein>
<organism evidence="8 9">
    <name type="scientific">Syntrophomonas wolfei</name>
    <dbReference type="NCBI Taxonomy" id="863"/>
    <lineage>
        <taxon>Bacteria</taxon>
        <taxon>Bacillati</taxon>
        <taxon>Bacillota</taxon>
        <taxon>Clostridia</taxon>
        <taxon>Eubacteriales</taxon>
        <taxon>Syntrophomonadaceae</taxon>
        <taxon>Syntrophomonas</taxon>
    </lineage>
</organism>
<dbReference type="InterPro" id="IPR029028">
    <property type="entry name" value="Alpha/beta_knot_MTases"/>
</dbReference>
<keyword evidence="1 7" id="KW-0963">Cytoplasm</keyword>
<evidence type="ECO:0000256" key="7">
    <source>
        <dbReference type="HAMAP-Rule" id="MF_00658"/>
    </source>
</evidence>
<keyword evidence="3 7" id="KW-0489">Methyltransferase</keyword>
<dbReference type="EC" id="2.1.1.177" evidence="7"/>
<dbReference type="InterPro" id="IPR003742">
    <property type="entry name" value="RlmH-like"/>
</dbReference>
<name>A0A354YW78_9FIRM</name>
<dbReference type="InterPro" id="IPR029026">
    <property type="entry name" value="tRNA_m1G_MTases_N"/>
</dbReference>
<comment type="function">
    <text evidence="7">Specifically methylates the pseudouridine at position 1915 (m3Psi1915) in 23S rRNA.</text>
</comment>
<reference evidence="8 9" key="1">
    <citation type="journal article" date="2018" name="Nat. Biotechnol.">
        <title>A standardized bacterial taxonomy based on genome phylogeny substantially revises the tree of life.</title>
        <authorList>
            <person name="Parks D.H."/>
            <person name="Chuvochina M."/>
            <person name="Waite D.W."/>
            <person name="Rinke C."/>
            <person name="Skarshewski A."/>
            <person name="Chaumeil P.A."/>
            <person name="Hugenholtz P."/>
        </authorList>
    </citation>
    <scope>NUCLEOTIDE SEQUENCE [LARGE SCALE GENOMIC DNA]</scope>
    <source>
        <strain evidence="8">UBA10948</strain>
    </source>
</reference>
<dbReference type="EMBL" id="DNZF01000147">
    <property type="protein sequence ID" value="HBK53603.1"/>
    <property type="molecule type" value="Genomic_DNA"/>
</dbReference>
<evidence type="ECO:0000313" key="8">
    <source>
        <dbReference type="EMBL" id="HBK53603.1"/>
    </source>
</evidence>
<comment type="subunit">
    <text evidence="7">Homodimer.</text>
</comment>
<comment type="similarity">
    <text evidence="6 7">Belongs to the RNA methyltransferase RlmH family.</text>
</comment>
<dbReference type="Gene3D" id="3.40.1280.10">
    <property type="match status" value="1"/>
</dbReference>
<keyword evidence="2 7" id="KW-0698">rRNA processing</keyword>
<feature type="binding site" evidence="7">
    <location>
        <position position="76"/>
    </location>
    <ligand>
        <name>S-adenosyl-L-methionine</name>
        <dbReference type="ChEBI" id="CHEBI:59789"/>
    </ligand>
</feature>
<accession>A0A354YW78</accession>
<sequence length="159" mass="18326">MKYRIISVGKIRESFYMEGVREYMKRLGPYTSMEFIDGLEEKISPRAGEKEIQAILQKEAEKIKRWLDKDEILVVLDLEGQVRSSEEIARQLEKWNASGKSRVTFLVGAAHGLAAEIKQQAQESVSLSRLTFPHQMAVLILAEQIYRGFKILKGEPYHR</sequence>
<keyword evidence="5 7" id="KW-0949">S-adenosyl-L-methionine</keyword>
<comment type="caution">
    <text evidence="8">The sequence shown here is derived from an EMBL/GenBank/DDBJ whole genome shotgun (WGS) entry which is preliminary data.</text>
</comment>
<dbReference type="PIRSF" id="PIRSF004505">
    <property type="entry name" value="MT_bac"/>
    <property type="match status" value="1"/>
</dbReference>
<evidence type="ECO:0000256" key="5">
    <source>
        <dbReference type="ARBA" id="ARBA00022691"/>
    </source>
</evidence>
<dbReference type="GO" id="GO:0005737">
    <property type="term" value="C:cytoplasm"/>
    <property type="evidence" value="ECO:0007669"/>
    <property type="project" value="UniProtKB-SubCell"/>
</dbReference>
<dbReference type="HAMAP" id="MF_00658">
    <property type="entry name" value="23SrRNA_methyltr_H"/>
    <property type="match status" value="1"/>
</dbReference>
<dbReference type="Pfam" id="PF02590">
    <property type="entry name" value="SPOUT_MTase"/>
    <property type="match status" value="1"/>
</dbReference>
<evidence type="ECO:0000256" key="3">
    <source>
        <dbReference type="ARBA" id="ARBA00022603"/>
    </source>
</evidence>
<feature type="binding site" evidence="7">
    <location>
        <position position="108"/>
    </location>
    <ligand>
        <name>S-adenosyl-L-methionine</name>
        <dbReference type="ChEBI" id="CHEBI:59789"/>
    </ligand>
</feature>
<evidence type="ECO:0000256" key="2">
    <source>
        <dbReference type="ARBA" id="ARBA00022552"/>
    </source>
</evidence>
<feature type="binding site" evidence="7">
    <location>
        <begin position="127"/>
        <end position="132"/>
    </location>
    <ligand>
        <name>S-adenosyl-L-methionine</name>
        <dbReference type="ChEBI" id="CHEBI:59789"/>
    </ligand>
</feature>
<evidence type="ECO:0000256" key="6">
    <source>
        <dbReference type="ARBA" id="ARBA00038303"/>
    </source>
</evidence>
<dbReference type="PANTHER" id="PTHR33603">
    <property type="entry name" value="METHYLTRANSFERASE"/>
    <property type="match status" value="1"/>
</dbReference>
<evidence type="ECO:0000256" key="1">
    <source>
        <dbReference type="ARBA" id="ARBA00022490"/>
    </source>
</evidence>
<gene>
    <name evidence="7" type="primary">rlmH</name>
    <name evidence="8" type="ORF">DDZ44_06685</name>
</gene>
<keyword evidence="4 7" id="KW-0808">Transferase</keyword>
<comment type="catalytic activity">
    <reaction evidence="7">
        <text>pseudouridine(1915) in 23S rRNA + S-adenosyl-L-methionine = N(3)-methylpseudouridine(1915) in 23S rRNA + S-adenosyl-L-homocysteine + H(+)</text>
        <dbReference type="Rhea" id="RHEA:42752"/>
        <dbReference type="Rhea" id="RHEA-COMP:10221"/>
        <dbReference type="Rhea" id="RHEA-COMP:10222"/>
        <dbReference type="ChEBI" id="CHEBI:15378"/>
        <dbReference type="ChEBI" id="CHEBI:57856"/>
        <dbReference type="ChEBI" id="CHEBI:59789"/>
        <dbReference type="ChEBI" id="CHEBI:65314"/>
        <dbReference type="ChEBI" id="CHEBI:74486"/>
        <dbReference type="EC" id="2.1.1.177"/>
    </reaction>
</comment>